<evidence type="ECO:0000256" key="5">
    <source>
        <dbReference type="ARBA" id="ARBA00022824"/>
    </source>
</evidence>
<comment type="similarity">
    <text evidence="3">Belongs to the cytochrome P450 family.</text>
</comment>
<evidence type="ECO:0000256" key="2">
    <source>
        <dbReference type="ARBA" id="ARBA00004586"/>
    </source>
</evidence>
<reference evidence="9 10" key="1">
    <citation type="submission" date="2013-11" db="EMBL/GenBank/DDBJ databases">
        <title>Genome sequencing of Stegodyphus mimosarum.</title>
        <authorList>
            <person name="Bechsgaard J."/>
        </authorList>
    </citation>
    <scope>NUCLEOTIDE SEQUENCE [LARGE SCALE GENOMIC DNA]</scope>
</reference>
<evidence type="ECO:0000256" key="1">
    <source>
        <dbReference type="ARBA" id="ARBA00001971"/>
    </source>
</evidence>
<keyword evidence="8" id="KW-0472">Membrane</keyword>
<dbReference type="GO" id="GO:0004497">
    <property type="term" value="F:monooxygenase activity"/>
    <property type="evidence" value="ECO:0007669"/>
    <property type="project" value="UniProtKB-KW"/>
</dbReference>
<keyword evidence="10" id="KW-1185">Reference proteome</keyword>
<dbReference type="PANTHER" id="PTHR24291">
    <property type="entry name" value="CYTOCHROME P450 FAMILY 4"/>
    <property type="match status" value="1"/>
</dbReference>
<name>A0A087UFL1_STEMI</name>
<dbReference type="SUPFAM" id="SSF48264">
    <property type="entry name" value="Cytochrome P450"/>
    <property type="match status" value="1"/>
</dbReference>
<sequence length="226" mass="26288">MRNMLNPAFHTRVLQNYMKKFNTGAEKLVDKMKISVNKPWTNLEPLFGESALCILCDSVFEKKQNDQEIQAAMHAWKEMSEISATRIFRPWTFNNTIFNLTSEGRKFRKAKETFDKFSQKVINEKMESMLAERANENKIQETHECNISRKKVCTFLEILLECHLHDPTLTLEDVLNEVNTFMAAGHVTTAAALNWIIYMLGLLPEVQEKVVEELNCIFRDDIHRAT</sequence>
<dbReference type="InterPro" id="IPR001128">
    <property type="entry name" value="Cyt_P450"/>
</dbReference>
<dbReference type="GO" id="GO:0020037">
    <property type="term" value="F:heme binding"/>
    <property type="evidence" value="ECO:0007669"/>
    <property type="project" value="InterPro"/>
</dbReference>
<keyword evidence="4" id="KW-0479">Metal-binding</keyword>
<feature type="non-terminal residue" evidence="9">
    <location>
        <position position="226"/>
    </location>
</feature>
<keyword evidence="7" id="KW-0503">Monooxygenase</keyword>
<evidence type="ECO:0000256" key="8">
    <source>
        <dbReference type="ARBA" id="ARBA00023136"/>
    </source>
</evidence>
<comment type="subcellular location">
    <subcellularLocation>
        <location evidence="2">Endoplasmic reticulum membrane</location>
    </subcellularLocation>
</comment>
<dbReference type="PANTHER" id="PTHR24291:SF189">
    <property type="entry name" value="CYTOCHROME P450 4C3-RELATED"/>
    <property type="match status" value="1"/>
</dbReference>
<dbReference type="Pfam" id="PF00067">
    <property type="entry name" value="p450"/>
    <property type="match status" value="1"/>
</dbReference>
<evidence type="ECO:0000256" key="4">
    <source>
        <dbReference type="ARBA" id="ARBA00022617"/>
    </source>
</evidence>
<dbReference type="OrthoDB" id="6427845at2759"/>
<evidence type="ECO:0000256" key="6">
    <source>
        <dbReference type="ARBA" id="ARBA00023004"/>
    </source>
</evidence>
<organism evidence="9 10">
    <name type="scientific">Stegodyphus mimosarum</name>
    <name type="common">African social velvet spider</name>
    <dbReference type="NCBI Taxonomy" id="407821"/>
    <lineage>
        <taxon>Eukaryota</taxon>
        <taxon>Metazoa</taxon>
        <taxon>Ecdysozoa</taxon>
        <taxon>Arthropoda</taxon>
        <taxon>Chelicerata</taxon>
        <taxon>Arachnida</taxon>
        <taxon>Araneae</taxon>
        <taxon>Araneomorphae</taxon>
        <taxon>Entelegynae</taxon>
        <taxon>Eresoidea</taxon>
        <taxon>Eresidae</taxon>
        <taxon>Stegodyphus</taxon>
    </lineage>
</organism>
<dbReference type="GO" id="GO:0016705">
    <property type="term" value="F:oxidoreductase activity, acting on paired donors, with incorporation or reduction of molecular oxygen"/>
    <property type="evidence" value="ECO:0007669"/>
    <property type="project" value="InterPro"/>
</dbReference>
<dbReference type="GO" id="GO:0005789">
    <property type="term" value="C:endoplasmic reticulum membrane"/>
    <property type="evidence" value="ECO:0007669"/>
    <property type="project" value="UniProtKB-SubCell"/>
</dbReference>
<dbReference type="EMBL" id="KK119606">
    <property type="protein sequence ID" value="KFM76150.1"/>
    <property type="molecule type" value="Genomic_DNA"/>
</dbReference>
<dbReference type="Proteomes" id="UP000054359">
    <property type="component" value="Unassembled WGS sequence"/>
</dbReference>
<dbReference type="GO" id="GO:0005506">
    <property type="term" value="F:iron ion binding"/>
    <property type="evidence" value="ECO:0007669"/>
    <property type="project" value="InterPro"/>
</dbReference>
<keyword evidence="7" id="KW-0560">Oxidoreductase</keyword>
<evidence type="ECO:0000313" key="9">
    <source>
        <dbReference type="EMBL" id="KFM76150.1"/>
    </source>
</evidence>
<keyword evidence="4" id="KW-0349">Heme</keyword>
<evidence type="ECO:0000256" key="3">
    <source>
        <dbReference type="ARBA" id="ARBA00010617"/>
    </source>
</evidence>
<dbReference type="AlphaFoldDB" id="A0A087UFL1"/>
<keyword evidence="5" id="KW-0256">Endoplasmic reticulum</keyword>
<dbReference type="STRING" id="407821.A0A087UFL1"/>
<gene>
    <name evidence="9" type="ORF">X975_25617</name>
</gene>
<dbReference type="InterPro" id="IPR036396">
    <property type="entry name" value="Cyt_P450_sf"/>
</dbReference>
<protein>
    <submittedName>
        <fullName evidence="9">Cytochrome P450 4C1</fullName>
    </submittedName>
</protein>
<dbReference type="OMA" id="ETHECNI"/>
<dbReference type="Gene3D" id="1.10.630.10">
    <property type="entry name" value="Cytochrome P450"/>
    <property type="match status" value="1"/>
</dbReference>
<keyword evidence="6" id="KW-0408">Iron</keyword>
<evidence type="ECO:0000313" key="10">
    <source>
        <dbReference type="Proteomes" id="UP000054359"/>
    </source>
</evidence>
<proteinExistence type="inferred from homology"/>
<accession>A0A087UFL1</accession>
<dbReference type="InterPro" id="IPR050196">
    <property type="entry name" value="Cytochrome_P450_Monoox"/>
</dbReference>
<evidence type="ECO:0000256" key="7">
    <source>
        <dbReference type="ARBA" id="ARBA00023033"/>
    </source>
</evidence>
<comment type="cofactor">
    <cofactor evidence="1">
        <name>heme</name>
        <dbReference type="ChEBI" id="CHEBI:30413"/>
    </cofactor>
</comment>